<proteinExistence type="predicted"/>
<protein>
    <submittedName>
        <fullName evidence="1">Uncharacterized protein</fullName>
    </submittedName>
</protein>
<accession>A0A0K2TKM4</accession>
<name>A0A0K2TKM4_LEPSM</name>
<dbReference type="AlphaFoldDB" id="A0A0K2TKM4"/>
<dbReference type="EMBL" id="HACA01008851">
    <property type="protein sequence ID" value="CDW26212.1"/>
    <property type="molecule type" value="Transcribed_RNA"/>
</dbReference>
<feature type="non-terminal residue" evidence="1">
    <location>
        <position position="1"/>
    </location>
</feature>
<sequence>FTLHFHLYIYFISKYGSESRLYSKNGSVKEIALNAKPTGIEIFKDYFRILWLKSQ</sequence>
<organism evidence="1">
    <name type="scientific">Lepeophtheirus salmonis</name>
    <name type="common">Salmon louse</name>
    <name type="synonym">Caligus salmonis</name>
    <dbReference type="NCBI Taxonomy" id="72036"/>
    <lineage>
        <taxon>Eukaryota</taxon>
        <taxon>Metazoa</taxon>
        <taxon>Ecdysozoa</taxon>
        <taxon>Arthropoda</taxon>
        <taxon>Crustacea</taxon>
        <taxon>Multicrustacea</taxon>
        <taxon>Hexanauplia</taxon>
        <taxon>Copepoda</taxon>
        <taxon>Siphonostomatoida</taxon>
        <taxon>Caligidae</taxon>
        <taxon>Lepeophtheirus</taxon>
    </lineage>
</organism>
<evidence type="ECO:0000313" key="1">
    <source>
        <dbReference type="EMBL" id="CDW26212.1"/>
    </source>
</evidence>
<reference evidence="1" key="1">
    <citation type="submission" date="2014-05" db="EMBL/GenBank/DDBJ databases">
        <authorList>
            <person name="Chronopoulou M."/>
        </authorList>
    </citation>
    <scope>NUCLEOTIDE SEQUENCE</scope>
    <source>
        <tissue evidence="1">Whole organism</tissue>
    </source>
</reference>